<dbReference type="GO" id="GO:0005694">
    <property type="term" value="C:chromosome"/>
    <property type="evidence" value="ECO:0007669"/>
    <property type="project" value="UniProtKB-SubCell"/>
</dbReference>
<keyword evidence="5" id="KW-0539">Nucleus</keyword>
<sequence length="996" mass="113578">MDDPLRPKTVPLSAETILWFEFLLDPELLTSHLNKLHPNPPAIELIEKFLTIFPDNPVEPCPTPQEGEKEPTVRSIEDILGRKQVALKILTLKVASHLKWNLDVIETLSLQKQIQLLDDLCTITSGTLVSLPLTSDEVKIGPQGSRGAFEFALLIYHRWTLRVYKIFKEVLLKNKAIFGLNPATAADPISLRDEMFATAMDPIPQDSINYLLGICQNPEAIAVLTYDSLMPLNATAEYTNQNFRFIKFISKCEIKTQIHFDLCKFFLYINSNALARQHAIDCRDNLRTLRAEYGARGETAADFLLCNVPEQELEGCLLACGVSDVKHGLLQRMNEETVHRRYANILEILERDNLEMEIPFVHRKILELDIEEALKVNQPHVTKDIECSILALNTIRCLVDEENCHQTTDFMQKCNYSGDFLKFLLDATTKTLKGCSGKSRERIAQYFRTLLMKMDIFPEVRALNLLAEDELAAIEKLKGGGDFQFPQIATQTDWKVCETNQHRLEVGHLKRQLITGSPTEIRKICRRLATAKEYDDVRRRPRELWEINPSWSIPIPLQSVLKSLQRGFLKDFAYITLGKAKEMTNRKDYPTAIAMLNNLKTETQRPDIASTPAVAKISKLIGWEILLVQITQCLNDWPRKHPDSVAIGTKCKQSIMSLQNGDAAIPRTEILEYSIAMLLNLSEWQSLILPDKRSPILELSSALATAAMDIEKGKPSRVCREAWDLVLPMYSTSGNKRNISRDSPTLAVNNFSSFFNKLREPFIVSIILSLLAKIINIIKDDTNVEISCDYMFLWPPTISNSSSYNMRAVSETLSHLLDQNLKYYPQNISWIKLKADLDYLNGNNEAAIKGYVNALISGTEYCTLHLQKPLIDDSMVRRMIKCSTNLGCHMQATVLCQFLDEIDYSLAFKCISEKSATFTDAIDTYYSCIWDVTILEFIINLHAKKNEHTRKLQVISYMSQLELNANNNEEIKREAANNRKMKFLRALAKQYMLQEM</sequence>
<evidence type="ECO:0000259" key="6">
    <source>
        <dbReference type="Pfam" id="PF25756"/>
    </source>
</evidence>
<dbReference type="PANTHER" id="PTHR13350:SF1">
    <property type="entry name" value="INTEGRATOR COMPLEX SUBUNIT 8"/>
    <property type="match status" value="1"/>
</dbReference>
<dbReference type="Pfam" id="PF25756">
    <property type="entry name" value="TPR_INTS8"/>
    <property type="match status" value="1"/>
</dbReference>
<dbReference type="PANTHER" id="PTHR13350">
    <property type="entry name" value="INTEGRATOR COMPLEX SUBUNIT 8"/>
    <property type="match status" value="1"/>
</dbReference>
<dbReference type="AlphaFoldDB" id="A0A1B0GI48"/>
<evidence type="ECO:0000256" key="5">
    <source>
        <dbReference type="ARBA" id="ARBA00023242"/>
    </source>
</evidence>
<accession>A0A1B0GI48</accession>
<dbReference type="Proteomes" id="UP000092461">
    <property type="component" value="Unassembled WGS sequence"/>
</dbReference>
<dbReference type="InterPro" id="IPR038751">
    <property type="entry name" value="INTS8"/>
</dbReference>
<feature type="domain" description="INTS8 TPR repeats" evidence="6">
    <location>
        <begin position="504"/>
        <end position="991"/>
    </location>
</feature>
<evidence type="ECO:0000256" key="4">
    <source>
        <dbReference type="ARBA" id="ARBA00022454"/>
    </source>
</evidence>
<organism evidence="7 8">
    <name type="scientific">Lutzomyia longipalpis</name>
    <name type="common">Sand fly</name>
    <dbReference type="NCBI Taxonomy" id="7200"/>
    <lineage>
        <taxon>Eukaryota</taxon>
        <taxon>Metazoa</taxon>
        <taxon>Ecdysozoa</taxon>
        <taxon>Arthropoda</taxon>
        <taxon>Hexapoda</taxon>
        <taxon>Insecta</taxon>
        <taxon>Pterygota</taxon>
        <taxon>Neoptera</taxon>
        <taxon>Endopterygota</taxon>
        <taxon>Diptera</taxon>
        <taxon>Nematocera</taxon>
        <taxon>Psychodoidea</taxon>
        <taxon>Psychodidae</taxon>
        <taxon>Lutzomyia</taxon>
        <taxon>Lutzomyia</taxon>
    </lineage>
</organism>
<dbReference type="VEuPathDB" id="VectorBase:LLONM1_011638"/>
<comment type="subcellular location">
    <subcellularLocation>
        <location evidence="2">Chromosome</location>
    </subcellularLocation>
    <subcellularLocation>
        <location evidence="1">Nucleus</location>
    </subcellularLocation>
</comment>
<name>A0A1B0GI48_LUTLO</name>
<evidence type="ECO:0000256" key="3">
    <source>
        <dbReference type="ARBA" id="ARBA00007147"/>
    </source>
</evidence>
<dbReference type="EMBL" id="AJWK01011291">
    <property type="status" value="NOT_ANNOTATED_CDS"/>
    <property type="molecule type" value="Genomic_DNA"/>
</dbReference>
<dbReference type="EnsemblMetazoa" id="LLOJ003542-RA">
    <property type="protein sequence ID" value="LLOJ003542-PA"/>
    <property type="gene ID" value="LLOJ003542"/>
</dbReference>
<dbReference type="GO" id="GO:0032039">
    <property type="term" value="C:integrator complex"/>
    <property type="evidence" value="ECO:0007669"/>
    <property type="project" value="TreeGrafter"/>
</dbReference>
<reference evidence="7" key="1">
    <citation type="submission" date="2020-05" db="UniProtKB">
        <authorList>
            <consortium name="EnsemblMetazoa"/>
        </authorList>
    </citation>
    <scope>IDENTIFICATION</scope>
    <source>
        <strain evidence="7">Jacobina</strain>
    </source>
</reference>
<proteinExistence type="inferred from homology"/>
<protein>
    <recommendedName>
        <fullName evidence="6">INTS8 TPR repeats domain-containing protein</fullName>
    </recommendedName>
</protein>
<evidence type="ECO:0000256" key="2">
    <source>
        <dbReference type="ARBA" id="ARBA00004286"/>
    </source>
</evidence>
<evidence type="ECO:0000313" key="7">
    <source>
        <dbReference type="EnsemblMetazoa" id="LLOJ003542-PA"/>
    </source>
</evidence>
<evidence type="ECO:0000256" key="1">
    <source>
        <dbReference type="ARBA" id="ARBA00004123"/>
    </source>
</evidence>
<dbReference type="VEuPathDB" id="VectorBase:LLOJ003542"/>
<keyword evidence="8" id="KW-1185">Reference proteome</keyword>
<comment type="similarity">
    <text evidence="3">Belongs to the Integrator subunit 8 family.</text>
</comment>
<dbReference type="GO" id="GO:0034472">
    <property type="term" value="P:snRNA 3'-end processing"/>
    <property type="evidence" value="ECO:0007669"/>
    <property type="project" value="InterPro"/>
</dbReference>
<keyword evidence="4" id="KW-0158">Chromosome</keyword>
<dbReference type="InterPro" id="IPR057980">
    <property type="entry name" value="TPR_INTS8"/>
</dbReference>
<evidence type="ECO:0000313" key="8">
    <source>
        <dbReference type="Proteomes" id="UP000092461"/>
    </source>
</evidence>